<protein>
    <recommendedName>
        <fullName evidence="3">Methyl-accepting chemotaxis protein</fullName>
    </recommendedName>
</protein>
<proteinExistence type="predicted"/>
<gene>
    <name evidence="1" type="ORF">LBCZ_2242</name>
</gene>
<dbReference type="Proteomes" id="UP000015560">
    <property type="component" value="Chromosome"/>
</dbReference>
<reference evidence="1 2" key="1">
    <citation type="journal article" date="2013" name="PLoS ONE">
        <title>Genomic Adaptation of the Lactobacillus casei Group.</title>
        <authorList>
            <person name="Toh H."/>
            <person name="Oshima K."/>
            <person name="Nakano A."/>
            <person name="Takahata M."/>
            <person name="Murakami M."/>
            <person name="Takaki T."/>
            <person name="Nishiyama H."/>
            <person name="Igimi S."/>
            <person name="Hattori M."/>
            <person name="Morita H."/>
        </authorList>
    </citation>
    <scope>NUCLEOTIDE SEQUENCE [LARGE SCALE GENOMIC DNA]</scope>
    <source>
        <strain evidence="1 2">ATCC 393</strain>
    </source>
</reference>
<dbReference type="AlphaFoldDB" id="A0AAD1ETU4"/>
<evidence type="ECO:0008006" key="3">
    <source>
        <dbReference type="Google" id="ProtNLM"/>
    </source>
</evidence>
<dbReference type="GeneID" id="45549515"/>
<name>A0AAD1ETU4_LACCA</name>
<evidence type="ECO:0000313" key="1">
    <source>
        <dbReference type="EMBL" id="BAN75410.1"/>
    </source>
</evidence>
<evidence type="ECO:0000313" key="2">
    <source>
        <dbReference type="Proteomes" id="UP000015560"/>
    </source>
</evidence>
<dbReference type="EMBL" id="AP012544">
    <property type="protein sequence ID" value="BAN75410.1"/>
    <property type="molecule type" value="Genomic_DNA"/>
</dbReference>
<accession>A0AAD1ETU4</accession>
<dbReference type="Pfam" id="PF14335">
    <property type="entry name" value="DUF4391"/>
    <property type="match status" value="1"/>
</dbReference>
<sequence>METSDLIKILRLPQPTIINRNVPKRQFYEHMSSSKGQGLIQSDVDTVYWLSSVRPNNSGFTITNDGETPVEEIEVFYVRVRNSDREEAIFRQINSAIPYPLIIFFDLDNRITVGVAEYSYGKAHEMGIERVVISSILSNHFMDSMLVPTKEPGTTLFEYYKGIQNRVLSVTLQANFNKSPMDIDIKSYSEVLRLQAEIETLHDEVMKEDQLNLRVELQLKLAEKKKLLNQLLSN</sequence>
<organism evidence="1 2">
    <name type="scientific">Lacticaseibacillus casei DSM 20011 = JCM 1134 = ATCC 393</name>
    <dbReference type="NCBI Taxonomy" id="1423732"/>
    <lineage>
        <taxon>Bacteria</taxon>
        <taxon>Bacillati</taxon>
        <taxon>Bacillota</taxon>
        <taxon>Bacilli</taxon>
        <taxon>Lactobacillales</taxon>
        <taxon>Lactobacillaceae</taxon>
        <taxon>Lacticaseibacillus</taxon>
    </lineage>
</organism>
<dbReference type="InterPro" id="IPR025503">
    <property type="entry name" value="DUF4391"/>
</dbReference>
<dbReference type="RefSeq" id="WP_025012560.1">
    <property type="nucleotide sequence ID" value="NZ_AP012544.1"/>
</dbReference>